<feature type="domain" description="GH16" evidence="3">
    <location>
        <begin position="1"/>
        <end position="188"/>
    </location>
</feature>
<sequence>MPCQAVADDIRVRDARPDPSRAVRGDSGAVRSRGRAARCLRRAVGRPGGCPLPRVPDRPGPRAHLPPPTRLRAPIRSPLAPCCPRPPAHADAPGRRCAPLPDGEHFSDAFHTYGVEWDRNRITWSVDGHAYHADTRASHGAGRKWVFDHDFYLLFNLAVGGEWPGPVPRSTPFPVRMLTDWVRVYERA</sequence>
<evidence type="ECO:0000259" key="3">
    <source>
        <dbReference type="PROSITE" id="PS51762"/>
    </source>
</evidence>
<dbReference type="InterPro" id="IPR050546">
    <property type="entry name" value="Glycosyl_Hydrlase_16"/>
</dbReference>
<organism evidence="4 5">
    <name type="scientific">Streptomyces pseudovenezuelae</name>
    <dbReference type="NCBI Taxonomy" id="67350"/>
    <lineage>
        <taxon>Bacteria</taxon>
        <taxon>Bacillati</taxon>
        <taxon>Actinomycetota</taxon>
        <taxon>Actinomycetes</taxon>
        <taxon>Kitasatosporales</taxon>
        <taxon>Streptomycetaceae</taxon>
        <taxon>Streptomyces</taxon>
        <taxon>Streptomyces aurantiacus group</taxon>
    </lineage>
</organism>
<evidence type="ECO:0000256" key="1">
    <source>
        <dbReference type="ARBA" id="ARBA00006865"/>
    </source>
</evidence>
<dbReference type="EMBL" id="CP109011">
    <property type="protein sequence ID" value="WUT48733.1"/>
    <property type="molecule type" value="Genomic_DNA"/>
</dbReference>
<dbReference type="InterPro" id="IPR013320">
    <property type="entry name" value="ConA-like_dom_sf"/>
</dbReference>
<feature type="region of interest" description="Disordered" evidence="2">
    <location>
        <begin position="1"/>
        <end position="34"/>
    </location>
</feature>
<keyword evidence="5" id="KW-1185">Reference proteome</keyword>
<dbReference type="InterPro" id="IPR000757">
    <property type="entry name" value="Beta-glucanase-like"/>
</dbReference>
<name>A0ABZ1X9A2_9ACTN</name>
<evidence type="ECO:0000256" key="2">
    <source>
        <dbReference type="SAM" id="MobiDB-lite"/>
    </source>
</evidence>
<dbReference type="RefSeq" id="WP_329272134.1">
    <property type="nucleotide sequence ID" value="NZ_CP109011.1"/>
</dbReference>
<dbReference type="Pfam" id="PF00722">
    <property type="entry name" value="Glyco_hydro_16"/>
    <property type="match status" value="1"/>
</dbReference>
<reference evidence="4" key="1">
    <citation type="submission" date="2022-10" db="EMBL/GenBank/DDBJ databases">
        <title>The complete genomes of actinobacterial strains from the NBC collection.</title>
        <authorList>
            <person name="Joergensen T.S."/>
            <person name="Alvarez Arevalo M."/>
            <person name="Sterndorff E.B."/>
            <person name="Faurdal D."/>
            <person name="Vuksanovic O."/>
            <person name="Mourched A.-S."/>
            <person name="Charusanti P."/>
            <person name="Shaw S."/>
            <person name="Blin K."/>
            <person name="Weber T."/>
        </authorList>
    </citation>
    <scope>NUCLEOTIDE SEQUENCE</scope>
    <source>
        <strain evidence="4">NBC_00686</strain>
    </source>
</reference>
<dbReference type="GO" id="GO:0016787">
    <property type="term" value="F:hydrolase activity"/>
    <property type="evidence" value="ECO:0007669"/>
    <property type="project" value="UniProtKB-KW"/>
</dbReference>
<protein>
    <submittedName>
        <fullName evidence="4">Glycoside hydrolase family 16 protein</fullName>
    </submittedName>
</protein>
<dbReference type="PROSITE" id="PS51762">
    <property type="entry name" value="GH16_2"/>
    <property type="match status" value="1"/>
</dbReference>
<comment type="similarity">
    <text evidence="1">Belongs to the glycosyl hydrolase 16 family.</text>
</comment>
<evidence type="ECO:0000313" key="5">
    <source>
        <dbReference type="Proteomes" id="UP001432168"/>
    </source>
</evidence>
<gene>
    <name evidence="4" type="ORF">OG929_43440</name>
</gene>
<dbReference type="PANTHER" id="PTHR10963">
    <property type="entry name" value="GLYCOSYL HYDROLASE-RELATED"/>
    <property type="match status" value="1"/>
</dbReference>
<dbReference type="Proteomes" id="UP001432168">
    <property type="component" value="Chromosome"/>
</dbReference>
<feature type="compositionally biased region" description="Basic and acidic residues" evidence="2">
    <location>
        <begin position="8"/>
        <end position="24"/>
    </location>
</feature>
<dbReference type="PANTHER" id="PTHR10963:SF55">
    <property type="entry name" value="GLYCOSIDE HYDROLASE FAMILY 16 PROTEIN"/>
    <property type="match status" value="1"/>
</dbReference>
<dbReference type="CDD" id="cd08023">
    <property type="entry name" value="GH16_laminarinase_like"/>
    <property type="match status" value="1"/>
</dbReference>
<accession>A0ABZ1X9A2</accession>
<dbReference type="Gene3D" id="2.60.120.200">
    <property type="match status" value="1"/>
</dbReference>
<dbReference type="SUPFAM" id="SSF49899">
    <property type="entry name" value="Concanavalin A-like lectins/glucanases"/>
    <property type="match status" value="1"/>
</dbReference>
<feature type="region of interest" description="Disordered" evidence="2">
    <location>
        <begin position="48"/>
        <end position="71"/>
    </location>
</feature>
<evidence type="ECO:0000313" key="4">
    <source>
        <dbReference type="EMBL" id="WUT48733.1"/>
    </source>
</evidence>
<keyword evidence="4" id="KW-0378">Hydrolase</keyword>
<proteinExistence type="inferred from homology"/>